<keyword evidence="4" id="KW-1185">Reference proteome</keyword>
<dbReference type="PANTHER" id="PTHR45138:SF9">
    <property type="entry name" value="DIGUANYLATE CYCLASE DGCM-RELATED"/>
    <property type="match status" value="1"/>
</dbReference>
<dbReference type="SUPFAM" id="SSF55073">
    <property type="entry name" value="Nucleotide cyclase"/>
    <property type="match status" value="1"/>
</dbReference>
<dbReference type="SMART" id="SM00267">
    <property type="entry name" value="GGDEF"/>
    <property type="match status" value="1"/>
</dbReference>
<dbReference type="STRING" id="1296565.SAMN05660657_02223"/>
<dbReference type="NCBIfam" id="TIGR00254">
    <property type="entry name" value="GGDEF"/>
    <property type="match status" value="1"/>
</dbReference>
<dbReference type="InterPro" id="IPR029787">
    <property type="entry name" value="Nucleotide_cyclase"/>
</dbReference>
<feature type="transmembrane region" description="Helical" evidence="1">
    <location>
        <begin position="46"/>
        <end position="66"/>
    </location>
</feature>
<keyword evidence="1" id="KW-0812">Transmembrane</keyword>
<protein>
    <submittedName>
        <fullName evidence="3">Diguanylate cyclase (GGDEF) domain-containing protein</fullName>
    </submittedName>
</protein>
<evidence type="ECO:0000313" key="3">
    <source>
        <dbReference type="EMBL" id="SFT66099.1"/>
    </source>
</evidence>
<dbReference type="GO" id="GO:0052621">
    <property type="term" value="F:diguanylate cyclase activity"/>
    <property type="evidence" value="ECO:0007669"/>
    <property type="project" value="TreeGrafter"/>
</dbReference>
<feature type="transmembrane region" description="Helical" evidence="1">
    <location>
        <begin position="20"/>
        <end position="40"/>
    </location>
</feature>
<dbReference type="PANTHER" id="PTHR45138">
    <property type="entry name" value="REGULATORY COMPONENTS OF SENSORY TRANSDUCTION SYSTEM"/>
    <property type="match status" value="1"/>
</dbReference>
<keyword evidence="1" id="KW-1133">Transmembrane helix</keyword>
<dbReference type="CDD" id="cd01949">
    <property type="entry name" value="GGDEF"/>
    <property type="match status" value="1"/>
</dbReference>
<evidence type="ECO:0000313" key="4">
    <source>
        <dbReference type="Proteomes" id="UP000199546"/>
    </source>
</evidence>
<feature type="transmembrane region" description="Helical" evidence="1">
    <location>
        <begin position="97"/>
        <end position="117"/>
    </location>
</feature>
<proteinExistence type="predicted"/>
<dbReference type="EMBL" id="FPBA01000006">
    <property type="protein sequence ID" value="SFT66099.1"/>
    <property type="molecule type" value="Genomic_DNA"/>
</dbReference>
<dbReference type="PROSITE" id="PS50887">
    <property type="entry name" value="GGDEF"/>
    <property type="match status" value="1"/>
</dbReference>
<evidence type="ECO:0000256" key="1">
    <source>
        <dbReference type="SAM" id="Phobius"/>
    </source>
</evidence>
<name>A0A1I6ZTT6_9ACTN</name>
<dbReference type="InterPro" id="IPR050469">
    <property type="entry name" value="Diguanylate_Cyclase"/>
</dbReference>
<evidence type="ECO:0000259" key="2">
    <source>
        <dbReference type="PROSITE" id="PS50887"/>
    </source>
</evidence>
<dbReference type="OrthoDB" id="23692at2"/>
<keyword evidence="1" id="KW-0472">Membrane</keyword>
<feature type="transmembrane region" description="Helical" evidence="1">
    <location>
        <begin position="73"/>
        <end position="91"/>
    </location>
</feature>
<dbReference type="Pfam" id="PF00990">
    <property type="entry name" value="GGDEF"/>
    <property type="match status" value="1"/>
</dbReference>
<dbReference type="InterPro" id="IPR000160">
    <property type="entry name" value="GGDEF_dom"/>
</dbReference>
<feature type="domain" description="GGDEF" evidence="2">
    <location>
        <begin position="204"/>
        <end position="324"/>
    </location>
</feature>
<gene>
    <name evidence="3" type="ORF">SAMN05660657_02223</name>
</gene>
<accession>A0A1I6ZTT6</accession>
<dbReference type="Gene3D" id="3.30.70.270">
    <property type="match status" value="1"/>
</dbReference>
<organism evidence="3 4">
    <name type="scientific">Geodermatophilus amargosae</name>
    <dbReference type="NCBI Taxonomy" id="1296565"/>
    <lineage>
        <taxon>Bacteria</taxon>
        <taxon>Bacillati</taxon>
        <taxon>Actinomycetota</taxon>
        <taxon>Actinomycetes</taxon>
        <taxon>Geodermatophilales</taxon>
        <taxon>Geodermatophilaceae</taxon>
        <taxon>Geodermatophilus</taxon>
    </lineage>
</organism>
<dbReference type="Proteomes" id="UP000199546">
    <property type="component" value="Unassembled WGS sequence"/>
</dbReference>
<dbReference type="InterPro" id="IPR043128">
    <property type="entry name" value="Rev_trsase/Diguanyl_cyclase"/>
</dbReference>
<reference evidence="4" key="1">
    <citation type="submission" date="2016-10" db="EMBL/GenBank/DDBJ databases">
        <authorList>
            <person name="Varghese N."/>
            <person name="Submissions S."/>
        </authorList>
    </citation>
    <scope>NUCLEOTIDE SEQUENCE [LARGE SCALE GENOMIC DNA]</scope>
    <source>
        <strain evidence="4">DSM 46136</strain>
    </source>
</reference>
<sequence length="324" mass="33160">MSSATGGVPVHGDRRSGLGLLALLYGCAAVMCAAGALWPMAPRTPVVLLTALAAVGGLGSAALWHLRDRAPMGLVHAALALLSVLTALLAWRSVTAVGVVGLGPVLVALGLLAGHVLPPAAARLQVAGAVAVVTAGALAAEPSGFVSSWLAAVVTTVVLTEAQIRQSGALRHAAGTDPLTGVANRRAWEAESARLLAHAQRTREPLTVAVLDLDGFKAVNDTAGHSAGDALLCSLAMQWGAELRRSDLLGRLGGDEFVLCLPGTDAARCDELLERLRAASSAPWSAGTATVRPGEDLAAVLVRADAALYRQKSARRSDRRTSVD</sequence>
<dbReference type="AlphaFoldDB" id="A0A1I6ZTT6"/>